<name>A0ABW4T0P1_9ACTN</name>
<evidence type="ECO:0000259" key="1">
    <source>
        <dbReference type="SMART" id="SM00418"/>
    </source>
</evidence>
<dbReference type="Pfam" id="PF12840">
    <property type="entry name" value="HTH_20"/>
    <property type="match status" value="1"/>
</dbReference>
<reference evidence="3" key="1">
    <citation type="journal article" date="2019" name="Int. J. Syst. Evol. Microbiol.">
        <title>The Global Catalogue of Microorganisms (GCM) 10K type strain sequencing project: providing services to taxonomists for standard genome sequencing and annotation.</title>
        <authorList>
            <consortium name="The Broad Institute Genomics Platform"/>
            <consortium name="The Broad Institute Genome Sequencing Center for Infectious Disease"/>
            <person name="Wu L."/>
            <person name="Ma J."/>
        </authorList>
    </citation>
    <scope>NUCLEOTIDE SEQUENCE [LARGE SCALE GENOMIC DNA]</scope>
    <source>
        <strain evidence="3">ICMP 6774ER</strain>
    </source>
</reference>
<keyword evidence="3" id="KW-1185">Reference proteome</keyword>
<evidence type="ECO:0000313" key="2">
    <source>
        <dbReference type="EMBL" id="MFD1934124.1"/>
    </source>
</evidence>
<sequence>MKITDPRAMRALAHPLRLDLIELLGRIGPATAAECARHLGSTQASCSFHLRQLAKYGYVVEASSGDGRERPWKVADLEQSWSAGHGGVAAAELERVFVEREAGRMLDWSQTRDSAAPEWREAAFLSGVTAPMTAQELDEVGERLMEVLAPYIARSKGEAAVPEDARFVRVLLSGLPVDEAGASGEREGGER</sequence>
<dbReference type="InterPro" id="IPR001845">
    <property type="entry name" value="HTH_ArsR_DNA-bd_dom"/>
</dbReference>
<dbReference type="Gene3D" id="1.10.10.10">
    <property type="entry name" value="Winged helix-like DNA-binding domain superfamily/Winged helix DNA-binding domain"/>
    <property type="match status" value="1"/>
</dbReference>
<dbReference type="CDD" id="cd00090">
    <property type="entry name" value="HTH_ARSR"/>
    <property type="match status" value="1"/>
</dbReference>
<evidence type="ECO:0000313" key="3">
    <source>
        <dbReference type="Proteomes" id="UP001597368"/>
    </source>
</evidence>
<dbReference type="RefSeq" id="WP_379574171.1">
    <property type="nucleotide sequence ID" value="NZ_JBHUFV010000033.1"/>
</dbReference>
<gene>
    <name evidence="2" type="ORF">ACFSKW_21900</name>
</gene>
<dbReference type="InterPro" id="IPR011991">
    <property type="entry name" value="ArsR-like_HTH"/>
</dbReference>
<feature type="domain" description="HTH arsR-type" evidence="1">
    <location>
        <begin position="7"/>
        <end position="99"/>
    </location>
</feature>
<organism evidence="2 3">
    <name type="scientific">Nonomuraea mangrovi</name>
    <dbReference type="NCBI Taxonomy" id="2316207"/>
    <lineage>
        <taxon>Bacteria</taxon>
        <taxon>Bacillati</taxon>
        <taxon>Actinomycetota</taxon>
        <taxon>Actinomycetes</taxon>
        <taxon>Streptosporangiales</taxon>
        <taxon>Streptosporangiaceae</taxon>
        <taxon>Nonomuraea</taxon>
    </lineage>
</organism>
<proteinExistence type="predicted"/>
<dbReference type="InterPro" id="IPR036390">
    <property type="entry name" value="WH_DNA-bd_sf"/>
</dbReference>
<dbReference type="InterPro" id="IPR036388">
    <property type="entry name" value="WH-like_DNA-bd_sf"/>
</dbReference>
<dbReference type="SMART" id="SM00418">
    <property type="entry name" value="HTH_ARSR"/>
    <property type="match status" value="1"/>
</dbReference>
<accession>A0ABW4T0P1</accession>
<protein>
    <submittedName>
        <fullName evidence="2">ArsR/SmtB family transcription factor</fullName>
    </submittedName>
</protein>
<dbReference type="EMBL" id="JBHUFV010000033">
    <property type="protein sequence ID" value="MFD1934124.1"/>
    <property type="molecule type" value="Genomic_DNA"/>
</dbReference>
<dbReference type="Proteomes" id="UP001597368">
    <property type="component" value="Unassembled WGS sequence"/>
</dbReference>
<dbReference type="SUPFAM" id="SSF46785">
    <property type="entry name" value="Winged helix' DNA-binding domain"/>
    <property type="match status" value="1"/>
</dbReference>
<comment type="caution">
    <text evidence="2">The sequence shown here is derived from an EMBL/GenBank/DDBJ whole genome shotgun (WGS) entry which is preliminary data.</text>
</comment>